<protein>
    <submittedName>
        <fullName evidence="2">Endonuclease domain-containing protein</fullName>
    </submittedName>
</protein>
<dbReference type="PANTHER" id="PTHR38590:SF1">
    <property type="entry name" value="BLL0828 PROTEIN"/>
    <property type="match status" value="1"/>
</dbReference>
<keyword evidence="2" id="KW-0540">Nuclease</keyword>
<accession>A0A2S9Q474</accession>
<dbReference type="CDD" id="cd01038">
    <property type="entry name" value="Endonuclease_DUF559"/>
    <property type="match status" value="1"/>
</dbReference>
<evidence type="ECO:0000313" key="3">
    <source>
        <dbReference type="Proteomes" id="UP000237682"/>
    </source>
</evidence>
<dbReference type="OrthoDB" id="9798754at2"/>
<keyword evidence="3" id="KW-1185">Reference proteome</keyword>
<dbReference type="SUPFAM" id="SSF52980">
    <property type="entry name" value="Restriction endonuclease-like"/>
    <property type="match status" value="1"/>
</dbReference>
<reference evidence="2 3" key="1">
    <citation type="submission" date="2018-02" db="EMBL/GenBank/DDBJ databases">
        <title>Whole genome sequencing of endophytic bacterium.</title>
        <authorList>
            <person name="Eedara R."/>
            <person name="Podile A.R."/>
        </authorList>
    </citation>
    <scope>NUCLEOTIDE SEQUENCE [LARGE SCALE GENOMIC DNA]</scope>
    <source>
        <strain evidence="2 3">RP1T</strain>
    </source>
</reference>
<dbReference type="Gene3D" id="3.40.960.10">
    <property type="entry name" value="VSR Endonuclease"/>
    <property type="match status" value="1"/>
</dbReference>
<gene>
    <name evidence="2" type="ORF">C5L14_28100</name>
</gene>
<dbReference type="InterPro" id="IPR007569">
    <property type="entry name" value="DUF559"/>
</dbReference>
<dbReference type="PANTHER" id="PTHR38590">
    <property type="entry name" value="BLL0828 PROTEIN"/>
    <property type="match status" value="1"/>
</dbReference>
<dbReference type="Proteomes" id="UP000237682">
    <property type="component" value="Unassembled WGS sequence"/>
</dbReference>
<evidence type="ECO:0000313" key="2">
    <source>
        <dbReference type="EMBL" id="PRH84159.1"/>
    </source>
</evidence>
<dbReference type="InterPro" id="IPR047216">
    <property type="entry name" value="Endonuclease_DUF559_bact"/>
</dbReference>
<feature type="domain" description="DUF559" evidence="1">
    <location>
        <begin position="8"/>
        <end position="110"/>
    </location>
</feature>
<comment type="caution">
    <text evidence="2">The sequence shown here is derived from an EMBL/GenBank/DDBJ whole genome shotgun (WGS) entry which is preliminary data.</text>
</comment>
<dbReference type="GO" id="GO:0004519">
    <property type="term" value="F:endonuclease activity"/>
    <property type="evidence" value="ECO:0007669"/>
    <property type="project" value="UniProtKB-KW"/>
</dbReference>
<dbReference type="InterPro" id="IPR011335">
    <property type="entry name" value="Restrct_endonuc-II-like"/>
</dbReference>
<name>A0A2S9Q474_9HYPH</name>
<organism evidence="2 3">
    <name type="scientific">Labrys okinawensis</name>
    <dbReference type="NCBI Taxonomy" id="346911"/>
    <lineage>
        <taxon>Bacteria</taxon>
        <taxon>Pseudomonadati</taxon>
        <taxon>Pseudomonadota</taxon>
        <taxon>Alphaproteobacteria</taxon>
        <taxon>Hyphomicrobiales</taxon>
        <taxon>Xanthobacteraceae</taxon>
        <taxon>Labrys</taxon>
    </lineage>
</organism>
<sequence>METMKPEQRDFARKLRHDLTDAEAKLWHLLRGRRLAYLKFRRQVPIGRYVVDFVCLRYRLIIEADGSQHAESTHDHIRDSWLAAQGFTIVRFWNADILQSPTVVQDTILARAGLPW</sequence>
<proteinExistence type="predicted"/>
<dbReference type="EMBL" id="PUEJ01000015">
    <property type="protein sequence ID" value="PRH84159.1"/>
    <property type="molecule type" value="Genomic_DNA"/>
</dbReference>
<dbReference type="Pfam" id="PF04480">
    <property type="entry name" value="DUF559"/>
    <property type="match status" value="1"/>
</dbReference>
<evidence type="ECO:0000259" key="1">
    <source>
        <dbReference type="Pfam" id="PF04480"/>
    </source>
</evidence>
<keyword evidence="2" id="KW-0378">Hydrolase</keyword>
<dbReference type="AlphaFoldDB" id="A0A2S9Q474"/>
<keyword evidence="2" id="KW-0255">Endonuclease</keyword>